<dbReference type="Proteomes" id="UP000807025">
    <property type="component" value="Unassembled WGS sequence"/>
</dbReference>
<comment type="caution">
    <text evidence="1">The sequence shown here is derived from an EMBL/GenBank/DDBJ whole genome shotgun (WGS) entry which is preliminary data.</text>
</comment>
<reference evidence="1" key="1">
    <citation type="submission" date="2020-11" db="EMBL/GenBank/DDBJ databases">
        <authorList>
            <consortium name="DOE Joint Genome Institute"/>
            <person name="Ahrendt S."/>
            <person name="Riley R."/>
            <person name="Andreopoulos W."/>
            <person name="Labutti K."/>
            <person name="Pangilinan J."/>
            <person name="Ruiz-Duenas F.J."/>
            <person name="Barrasa J.M."/>
            <person name="Sanchez-Garcia M."/>
            <person name="Camarero S."/>
            <person name="Miyauchi S."/>
            <person name="Serrano A."/>
            <person name="Linde D."/>
            <person name="Babiker R."/>
            <person name="Drula E."/>
            <person name="Ayuso-Fernandez I."/>
            <person name="Pacheco R."/>
            <person name="Padilla G."/>
            <person name="Ferreira P."/>
            <person name="Barriuso J."/>
            <person name="Kellner H."/>
            <person name="Castanera R."/>
            <person name="Alfaro M."/>
            <person name="Ramirez L."/>
            <person name="Pisabarro A.G."/>
            <person name="Kuo A."/>
            <person name="Tritt A."/>
            <person name="Lipzen A."/>
            <person name="He G."/>
            <person name="Yan M."/>
            <person name="Ng V."/>
            <person name="Cullen D."/>
            <person name="Martin F."/>
            <person name="Rosso M.-N."/>
            <person name="Henrissat B."/>
            <person name="Hibbett D."/>
            <person name="Martinez A.T."/>
            <person name="Grigoriev I.V."/>
        </authorList>
    </citation>
    <scope>NUCLEOTIDE SEQUENCE</scope>
    <source>
        <strain evidence="1">ATCC 90797</strain>
    </source>
</reference>
<protein>
    <submittedName>
        <fullName evidence="1">Uncharacterized protein</fullName>
    </submittedName>
</protein>
<evidence type="ECO:0000313" key="1">
    <source>
        <dbReference type="EMBL" id="KAF9496888.1"/>
    </source>
</evidence>
<keyword evidence="2" id="KW-1185">Reference proteome</keyword>
<organism evidence="1 2">
    <name type="scientific">Pleurotus eryngii</name>
    <name type="common">Boletus of the steppes</name>
    <dbReference type="NCBI Taxonomy" id="5323"/>
    <lineage>
        <taxon>Eukaryota</taxon>
        <taxon>Fungi</taxon>
        <taxon>Dikarya</taxon>
        <taxon>Basidiomycota</taxon>
        <taxon>Agaricomycotina</taxon>
        <taxon>Agaricomycetes</taxon>
        <taxon>Agaricomycetidae</taxon>
        <taxon>Agaricales</taxon>
        <taxon>Pleurotineae</taxon>
        <taxon>Pleurotaceae</taxon>
        <taxon>Pleurotus</taxon>
    </lineage>
</organism>
<name>A0A9P6A182_PLEER</name>
<proteinExistence type="predicted"/>
<dbReference type="AlphaFoldDB" id="A0A9P6A182"/>
<accession>A0A9P6A182</accession>
<evidence type="ECO:0000313" key="2">
    <source>
        <dbReference type="Proteomes" id="UP000807025"/>
    </source>
</evidence>
<sequence length="84" mass="10149">MSLRKRSSLFLSASATCRLDISRQMSMLEYTRRVERLVVRSTLDVRHSRKLCCDIQPRSRARPNLRRWIIPIQYLCSAQRWRRI</sequence>
<dbReference type="EMBL" id="MU154548">
    <property type="protein sequence ID" value="KAF9496888.1"/>
    <property type="molecule type" value="Genomic_DNA"/>
</dbReference>
<gene>
    <name evidence="1" type="ORF">BDN71DRAFT_672474</name>
</gene>